<dbReference type="PANTHER" id="PTHR10686:SF20">
    <property type="entry name" value="FOLATE TRANSPORTER 1"/>
    <property type="match status" value="1"/>
</dbReference>
<comment type="similarity">
    <text evidence="1">Belongs to the reduced folate carrier (RFC) transporter (TC 2.A.48) family.</text>
</comment>
<feature type="transmembrane region" description="Helical" evidence="2">
    <location>
        <begin position="71"/>
        <end position="89"/>
    </location>
</feature>
<feature type="non-terminal residue" evidence="4">
    <location>
        <position position="452"/>
    </location>
</feature>
<dbReference type="PIRSF" id="PIRSF028739">
    <property type="entry name" value="Folate_carrier"/>
    <property type="match status" value="1"/>
</dbReference>
<dbReference type="EMBL" id="BTRK01000001">
    <property type="protein sequence ID" value="GMR31252.1"/>
    <property type="molecule type" value="Genomic_DNA"/>
</dbReference>
<keyword evidence="2" id="KW-1133">Transmembrane helix</keyword>
<dbReference type="InterPro" id="IPR036259">
    <property type="entry name" value="MFS_trans_sf"/>
</dbReference>
<dbReference type="EMBL" id="BTRK01000037">
    <property type="protein sequence ID" value="GMR63260.1"/>
    <property type="molecule type" value="Genomic_DNA"/>
</dbReference>
<dbReference type="GO" id="GO:0090482">
    <property type="term" value="F:vitamin transmembrane transporter activity"/>
    <property type="evidence" value="ECO:0007669"/>
    <property type="project" value="InterPro"/>
</dbReference>
<feature type="transmembrane region" description="Helical" evidence="2">
    <location>
        <begin position="305"/>
        <end position="326"/>
    </location>
</feature>
<dbReference type="Proteomes" id="UP001328107">
    <property type="component" value="Unassembled WGS sequence"/>
</dbReference>
<evidence type="ECO:0008006" key="6">
    <source>
        <dbReference type="Google" id="ProtNLM"/>
    </source>
</evidence>
<sequence>MHWKATTVLICVYGIVKEFRPATPFLTPFLVSDKNLTKEVVYGDIYPYWTYSYFLLMIPIFFLTDVLRYRPIIILEAATLAGTWALLVWGQGERQMQLMQIIFGFSSAAEIAYYSYMYAMVDEKNYKRVSSHIRSSAMIGKLIAFSLAQFLVTTELGSYLLLNQISFAAVSLVTVIAFFLPSVPTVKVDQQIRVRAIGGSIRSKEEGKDEEQEPLRYPSIFRTYRTLNTLIYRSRNAVERTKMESGIRMYFVLTFRSLSIYRTSPGVLKWSVWWALAACGYYQLANYSQTLWIALQADITKVQNGVVLIVSTLMGAILSFLLQYLSFDWARWGGPTLAIASLFIAALQITAAFTDRVFVAYSCYVCTSAIYKMLITAASFNIASLLTSSNYGVVFGVNTFVALILQTALTFIVADSRGLNIEIRTQFVIYGSYFCMVALIFIITIVISAVRK</sequence>
<keyword evidence="5" id="KW-1185">Reference proteome</keyword>
<organism evidence="4 5">
    <name type="scientific">Pristionchus mayeri</name>
    <dbReference type="NCBI Taxonomy" id="1317129"/>
    <lineage>
        <taxon>Eukaryota</taxon>
        <taxon>Metazoa</taxon>
        <taxon>Ecdysozoa</taxon>
        <taxon>Nematoda</taxon>
        <taxon>Chromadorea</taxon>
        <taxon>Rhabditida</taxon>
        <taxon>Rhabditina</taxon>
        <taxon>Diplogasteromorpha</taxon>
        <taxon>Diplogasteroidea</taxon>
        <taxon>Neodiplogasteridae</taxon>
        <taxon>Pristionchus</taxon>
    </lineage>
</organism>
<feature type="transmembrane region" description="Helical" evidence="2">
    <location>
        <begin position="142"/>
        <end position="161"/>
    </location>
</feature>
<proteinExistence type="inferred from homology"/>
<evidence type="ECO:0000256" key="2">
    <source>
        <dbReference type="SAM" id="Phobius"/>
    </source>
</evidence>
<reference evidence="4" key="2">
    <citation type="submission" date="2023-06" db="EMBL/GenBank/DDBJ databases">
        <title>Genome assembly of Pristionchus species.</title>
        <authorList>
            <person name="Yoshida K."/>
            <person name="Sommer R.J."/>
        </authorList>
    </citation>
    <scope>NUCLEOTIDE SEQUENCE</scope>
    <source>
        <strain evidence="4">RS5460</strain>
    </source>
</reference>
<name>A0AAN5DHS3_9BILA</name>
<feature type="transmembrane region" description="Helical" evidence="2">
    <location>
        <begin position="358"/>
        <end position="380"/>
    </location>
</feature>
<dbReference type="Pfam" id="PF01770">
    <property type="entry name" value="Folate_carrier"/>
    <property type="match status" value="1"/>
</dbReference>
<feature type="transmembrane region" description="Helical" evidence="2">
    <location>
        <begin position="167"/>
        <end position="186"/>
    </location>
</feature>
<evidence type="ECO:0000256" key="1">
    <source>
        <dbReference type="ARBA" id="ARBA00005773"/>
    </source>
</evidence>
<dbReference type="AlphaFoldDB" id="A0AAN5DHS3"/>
<reference evidence="5" key="1">
    <citation type="submission" date="2022-10" db="EMBL/GenBank/DDBJ databases">
        <title>Genome assembly of Pristionchus species.</title>
        <authorList>
            <person name="Yoshida K."/>
            <person name="Sommer R.J."/>
        </authorList>
    </citation>
    <scope>NUCLEOTIDE SEQUENCE [LARGE SCALE GENOMIC DNA]</scope>
    <source>
        <strain evidence="3 5">RS5460</strain>
    </source>
</reference>
<keyword evidence="2" id="KW-0812">Transmembrane</keyword>
<keyword evidence="2" id="KW-0472">Membrane</keyword>
<dbReference type="NCBIfam" id="TIGR00806">
    <property type="entry name" value="rfc"/>
    <property type="match status" value="1"/>
</dbReference>
<dbReference type="InterPro" id="IPR002666">
    <property type="entry name" value="Folate_carrier"/>
</dbReference>
<feature type="transmembrane region" description="Helical" evidence="2">
    <location>
        <begin position="392"/>
        <end position="415"/>
    </location>
</feature>
<evidence type="ECO:0000313" key="4">
    <source>
        <dbReference type="EMBL" id="GMR63260.1"/>
    </source>
</evidence>
<feature type="transmembrane region" description="Helical" evidence="2">
    <location>
        <begin position="45"/>
        <end position="64"/>
    </location>
</feature>
<comment type="caution">
    <text evidence="4">The sequence shown here is derived from an EMBL/GenBank/DDBJ whole genome shotgun (WGS) entry which is preliminary data.</text>
</comment>
<gene>
    <name evidence="3" type="ORF">PMAYCL1PPCAC_01447</name>
    <name evidence="4" type="ORF">PMAYCL1PPCAC_33455</name>
</gene>
<accession>A0AAN5DHS3</accession>
<feature type="transmembrane region" description="Helical" evidence="2">
    <location>
        <begin position="101"/>
        <end position="121"/>
    </location>
</feature>
<dbReference type="PANTHER" id="PTHR10686">
    <property type="entry name" value="FOLATE TRANSPORTER"/>
    <property type="match status" value="1"/>
</dbReference>
<dbReference type="Gene3D" id="1.20.1250.20">
    <property type="entry name" value="MFS general substrate transporter like domains"/>
    <property type="match status" value="1"/>
</dbReference>
<feature type="transmembrane region" description="Helical" evidence="2">
    <location>
        <begin position="427"/>
        <end position="450"/>
    </location>
</feature>
<dbReference type="SUPFAM" id="SSF103473">
    <property type="entry name" value="MFS general substrate transporter"/>
    <property type="match status" value="1"/>
</dbReference>
<feature type="transmembrane region" description="Helical" evidence="2">
    <location>
        <begin position="332"/>
        <end position="351"/>
    </location>
</feature>
<protein>
    <recommendedName>
        <fullName evidence="6">Folt-1</fullName>
    </recommendedName>
</protein>
<dbReference type="GO" id="GO:0005886">
    <property type="term" value="C:plasma membrane"/>
    <property type="evidence" value="ECO:0007669"/>
    <property type="project" value="TreeGrafter"/>
</dbReference>
<evidence type="ECO:0000313" key="3">
    <source>
        <dbReference type="EMBL" id="GMR31252.1"/>
    </source>
</evidence>
<evidence type="ECO:0000313" key="5">
    <source>
        <dbReference type="Proteomes" id="UP001328107"/>
    </source>
</evidence>